<proteinExistence type="predicted"/>
<accession>A0A1G4ES63</accession>
<evidence type="ECO:0000313" key="1">
    <source>
        <dbReference type="EMBL" id="SCB68889.1"/>
    </source>
</evidence>
<dbReference type="EMBL" id="FMAK01000035">
    <property type="protein sequence ID" value="SCB68889.1"/>
    <property type="molecule type" value="Genomic_DNA"/>
</dbReference>
<evidence type="ECO:0000313" key="2">
    <source>
        <dbReference type="Proteomes" id="UP000195696"/>
    </source>
</evidence>
<sequence length="41" mass="5004">MKIFEVSDHFSTVFLMPNTNGNYIYDHFLYMERELLKKSML</sequence>
<gene>
    <name evidence="1" type="ORF">BWGO95_03036</name>
</gene>
<protein>
    <submittedName>
        <fullName evidence="1">Uncharacterized protein</fullName>
    </submittedName>
</protein>
<organism evidence="1 2">
    <name type="scientific">Bacillus mycoides</name>
    <dbReference type="NCBI Taxonomy" id="1405"/>
    <lineage>
        <taxon>Bacteria</taxon>
        <taxon>Bacillati</taxon>
        <taxon>Bacillota</taxon>
        <taxon>Bacilli</taxon>
        <taxon>Bacillales</taxon>
        <taxon>Bacillaceae</taxon>
        <taxon>Bacillus</taxon>
        <taxon>Bacillus cereus group</taxon>
    </lineage>
</organism>
<name>A0A1G4ES63_BACMY</name>
<reference evidence="1 2" key="1">
    <citation type="submission" date="2016-08" db="EMBL/GenBank/DDBJ databases">
        <authorList>
            <person name="Seilhamer J.J."/>
        </authorList>
    </citation>
    <scope>NUCLEOTIDE SEQUENCE [LARGE SCALE GENOMIC DNA]</scope>
    <source>
        <strain evidence="1 2">SDA_GO95</strain>
    </source>
</reference>
<dbReference type="Proteomes" id="UP000195696">
    <property type="component" value="Unassembled WGS sequence"/>
</dbReference>
<dbReference type="AlphaFoldDB" id="A0A1G4ES63"/>